<sequence length="105" mass="11870">MEKAVDDLYVLPEACIAHIISLTTPRDACRLYSVSPTFASAAQSDTVWRSFPREGYSVHPPRLPPRPKDFSFSLCDQTLLIDKDINVILLFSIGWKKHHCVLIKA</sequence>
<gene>
    <name evidence="1" type="ORF">PanWU01x14_032720</name>
</gene>
<dbReference type="AlphaFoldDB" id="A0A2P5DTG5"/>
<accession>A0A2P5DTG5</accession>
<dbReference type="Gene3D" id="1.20.1280.50">
    <property type="match status" value="1"/>
</dbReference>
<dbReference type="STRING" id="3476.A0A2P5DTG5"/>
<name>A0A2P5DTG5_PARAD</name>
<dbReference type="EMBL" id="JXTB01000017">
    <property type="protein sequence ID" value="PON76586.1"/>
    <property type="molecule type" value="Genomic_DNA"/>
</dbReference>
<dbReference type="OrthoDB" id="1304606at2759"/>
<comment type="caution">
    <text evidence="1">The sequence shown here is derived from an EMBL/GenBank/DDBJ whole genome shotgun (WGS) entry which is preliminary data.</text>
</comment>
<dbReference type="InterPro" id="IPR036047">
    <property type="entry name" value="F-box-like_dom_sf"/>
</dbReference>
<organism evidence="1 2">
    <name type="scientific">Parasponia andersonii</name>
    <name type="common">Sponia andersonii</name>
    <dbReference type="NCBI Taxonomy" id="3476"/>
    <lineage>
        <taxon>Eukaryota</taxon>
        <taxon>Viridiplantae</taxon>
        <taxon>Streptophyta</taxon>
        <taxon>Embryophyta</taxon>
        <taxon>Tracheophyta</taxon>
        <taxon>Spermatophyta</taxon>
        <taxon>Magnoliopsida</taxon>
        <taxon>eudicotyledons</taxon>
        <taxon>Gunneridae</taxon>
        <taxon>Pentapetalae</taxon>
        <taxon>rosids</taxon>
        <taxon>fabids</taxon>
        <taxon>Rosales</taxon>
        <taxon>Cannabaceae</taxon>
        <taxon>Parasponia</taxon>
    </lineage>
</organism>
<dbReference type="CDD" id="cd22162">
    <property type="entry name" value="F-box_AtSKIP3-like"/>
    <property type="match status" value="1"/>
</dbReference>
<evidence type="ECO:0000313" key="1">
    <source>
        <dbReference type="EMBL" id="PON76586.1"/>
    </source>
</evidence>
<reference evidence="2" key="1">
    <citation type="submission" date="2016-06" db="EMBL/GenBank/DDBJ databases">
        <title>Parallel loss of symbiosis genes in relatives of nitrogen-fixing non-legume Parasponia.</title>
        <authorList>
            <person name="Van Velzen R."/>
            <person name="Holmer R."/>
            <person name="Bu F."/>
            <person name="Rutten L."/>
            <person name="Van Zeijl A."/>
            <person name="Liu W."/>
            <person name="Santuari L."/>
            <person name="Cao Q."/>
            <person name="Sharma T."/>
            <person name="Shen D."/>
            <person name="Roswanjaya Y."/>
            <person name="Wardhani T."/>
            <person name="Kalhor M.S."/>
            <person name="Jansen J."/>
            <person name="Van den Hoogen J."/>
            <person name="Gungor B."/>
            <person name="Hartog M."/>
            <person name="Hontelez J."/>
            <person name="Verver J."/>
            <person name="Yang W.-C."/>
            <person name="Schijlen E."/>
            <person name="Repin R."/>
            <person name="Schilthuizen M."/>
            <person name="Schranz E."/>
            <person name="Heidstra R."/>
            <person name="Miyata K."/>
            <person name="Fedorova E."/>
            <person name="Kohlen W."/>
            <person name="Bisseling T."/>
            <person name="Smit S."/>
            <person name="Geurts R."/>
        </authorList>
    </citation>
    <scope>NUCLEOTIDE SEQUENCE [LARGE SCALE GENOMIC DNA]</scope>
    <source>
        <strain evidence="2">cv. WU1-14</strain>
    </source>
</reference>
<evidence type="ECO:0000313" key="2">
    <source>
        <dbReference type="Proteomes" id="UP000237105"/>
    </source>
</evidence>
<dbReference type="Proteomes" id="UP000237105">
    <property type="component" value="Unassembled WGS sequence"/>
</dbReference>
<proteinExistence type="predicted"/>
<keyword evidence="2" id="KW-1185">Reference proteome</keyword>
<protein>
    <submittedName>
        <fullName evidence="1">F-box domain containing protein</fullName>
    </submittedName>
</protein>
<dbReference type="SUPFAM" id="SSF81383">
    <property type="entry name" value="F-box domain"/>
    <property type="match status" value="1"/>
</dbReference>